<dbReference type="EMBL" id="JAAIWN010000068">
    <property type="protein sequence ID" value="NEY83066.1"/>
    <property type="molecule type" value="Genomic_DNA"/>
</dbReference>
<dbReference type="NCBIfam" id="NF040841">
    <property type="entry name" value="AMEP412_fam"/>
    <property type="match status" value="1"/>
</dbReference>
<protein>
    <submittedName>
        <fullName evidence="2">Uncharacterized protein</fullName>
    </submittedName>
</protein>
<reference evidence="2 3" key="1">
    <citation type="submission" date="2020-02" db="EMBL/GenBank/DDBJ databases">
        <title>Bacillus aquiflavi sp. nov., isolated from yellow water of strong flavor Chinese baijiu in Yibin region of China.</title>
        <authorList>
            <person name="Xie J."/>
        </authorList>
    </citation>
    <scope>NUCLEOTIDE SEQUENCE [LARGE SCALE GENOMIC DNA]</scope>
    <source>
        <strain evidence="2 3">3H-10</strain>
    </source>
</reference>
<evidence type="ECO:0000313" key="3">
    <source>
        <dbReference type="Proteomes" id="UP000472971"/>
    </source>
</evidence>
<evidence type="ECO:0000313" key="2">
    <source>
        <dbReference type="EMBL" id="NEY83066.1"/>
    </source>
</evidence>
<keyword evidence="3" id="KW-1185">Reference proteome</keyword>
<name>A0A6B3W568_9BACI</name>
<dbReference type="AlphaFoldDB" id="A0A6B3W568"/>
<dbReference type="RefSeq" id="WP_163243467.1">
    <property type="nucleotide sequence ID" value="NZ_JAAIWN010000068.1"/>
</dbReference>
<evidence type="ECO:0000313" key="1">
    <source>
        <dbReference type="EMBL" id="MBA4538706.1"/>
    </source>
</evidence>
<sequence length="76" mass="8643">MLTAIYNALKALVSRIPLDKVAKFLKWAWDLAVAAAAKTYEQALKILNFIKNNPGKIVDWFLKGYSVYEIIRMILG</sequence>
<reference evidence="1 4" key="2">
    <citation type="submission" date="2020-07" db="EMBL/GenBank/DDBJ databases">
        <authorList>
            <person name="Feng H."/>
        </authorList>
    </citation>
    <scope>NUCLEOTIDE SEQUENCE [LARGE SCALE GENOMIC DNA]</scope>
    <source>
        <strain evidence="4">s-12</strain>
        <strain evidence="1">S-12</strain>
    </source>
</reference>
<comment type="caution">
    <text evidence="2">The sequence shown here is derived from an EMBL/GenBank/DDBJ whole genome shotgun (WGS) entry which is preliminary data.</text>
</comment>
<dbReference type="Proteomes" id="UP000570010">
    <property type="component" value="Unassembled WGS sequence"/>
</dbReference>
<dbReference type="Proteomes" id="UP000472971">
    <property type="component" value="Unassembled WGS sequence"/>
</dbReference>
<proteinExistence type="predicted"/>
<dbReference type="EMBL" id="JACEIO010000066">
    <property type="protein sequence ID" value="MBA4538706.1"/>
    <property type="molecule type" value="Genomic_DNA"/>
</dbReference>
<gene>
    <name evidence="2" type="ORF">G4D64_16570</name>
    <name evidence="1" type="ORF">H1Z61_16630</name>
</gene>
<evidence type="ECO:0000313" key="4">
    <source>
        <dbReference type="Proteomes" id="UP000570010"/>
    </source>
</evidence>
<accession>A0A6B3W568</accession>
<organism evidence="2 3">
    <name type="scientific">Bacillus aquiflavi</name>
    <dbReference type="NCBI Taxonomy" id="2672567"/>
    <lineage>
        <taxon>Bacteria</taxon>
        <taxon>Bacillati</taxon>
        <taxon>Bacillota</taxon>
        <taxon>Bacilli</taxon>
        <taxon>Bacillales</taxon>
        <taxon>Bacillaceae</taxon>
        <taxon>Bacillus</taxon>
    </lineage>
</organism>